<dbReference type="Pfam" id="PF05721">
    <property type="entry name" value="PhyH"/>
    <property type="match status" value="1"/>
</dbReference>
<protein>
    <submittedName>
        <fullName evidence="1">Phytanoyl-CoA dioxygenase family protein</fullName>
    </submittedName>
</protein>
<evidence type="ECO:0000313" key="1">
    <source>
        <dbReference type="EMBL" id="PSB35699.1"/>
    </source>
</evidence>
<evidence type="ECO:0000313" key="2">
    <source>
        <dbReference type="Proteomes" id="UP000239576"/>
    </source>
</evidence>
<sequence length="301" mass="33748">MGYQPIQLTDVQRQRFQDDGFLILENFLPIDLTQRLVERMEPLFHGKFETGIYPDEWHWRPGLSLPDVTREMCNGWKSDLTIASVVLSAEIGRLSATLAGWDGARIGQDSLWVKPPHASAIALHQDGAYIDYLEPAAMMTCWIALNDASAADGTLVYAKGSHKWDLIDVEGEFHAPSKDYRWAMLQAAEQAGVTEPELVVVEVPAGGCAFHHGRTWHGLCKTTRTEGVFNSMGLHTIPSKAQFHPTNPQGYIYGRYKRVGDTTMDESFFPILWTKDGYRSPHLATFCEDALLSRKATYSTV</sequence>
<dbReference type="Gene3D" id="2.60.120.620">
    <property type="entry name" value="q2cbj1_9rhob like domain"/>
    <property type="match status" value="1"/>
</dbReference>
<dbReference type="OrthoDB" id="9814777at2"/>
<name>A0A2T1ESJ4_9CYAN</name>
<keyword evidence="2" id="KW-1185">Reference proteome</keyword>
<proteinExistence type="predicted"/>
<dbReference type="GO" id="GO:0016706">
    <property type="term" value="F:2-oxoglutarate-dependent dioxygenase activity"/>
    <property type="evidence" value="ECO:0007669"/>
    <property type="project" value="UniProtKB-ARBA"/>
</dbReference>
<keyword evidence="1" id="KW-0560">Oxidoreductase</keyword>
<dbReference type="Proteomes" id="UP000239576">
    <property type="component" value="Unassembled WGS sequence"/>
</dbReference>
<dbReference type="SUPFAM" id="SSF51197">
    <property type="entry name" value="Clavaminate synthase-like"/>
    <property type="match status" value="1"/>
</dbReference>
<dbReference type="GO" id="GO:0005506">
    <property type="term" value="F:iron ion binding"/>
    <property type="evidence" value="ECO:0007669"/>
    <property type="project" value="UniProtKB-ARBA"/>
</dbReference>
<organism evidence="1 2">
    <name type="scientific">Stenomitos frigidus ULC18</name>
    <dbReference type="NCBI Taxonomy" id="2107698"/>
    <lineage>
        <taxon>Bacteria</taxon>
        <taxon>Bacillati</taxon>
        <taxon>Cyanobacteriota</taxon>
        <taxon>Cyanophyceae</taxon>
        <taxon>Leptolyngbyales</taxon>
        <taxon>Leptolyngbyaceae</taxon>
        <taxon>Stenomitos</taxon>
    </lineage>
</organism>
<dbReference type="AlphaFoldDB" id="A0A2T1ESJ4"/>
<accession>A0A2T1ESJ4</accession>
<dbReference type="RefSeq" id="WP_106254324.1">
    <property type="nucleotide sequence ID" value="NZ_CAWNSW010000016.1"/>
</dbReference>
<dbReference type="PANTHER" id="PTHR20883">
    <property type="entry name" value="PHYTANOYL-COA DIOXYGENASE DOMAIN CONTAINING 1"/>
    <property type="match status" value="1"/>
</dbReference>
<comment type="caution">
    <text evidence="1">The sequence shown here is derived from an EMBL/GenBank/DDBJ whole genome shotgun (WGS) entry which is preliminary data.</text>
</comment>
<reference evidence="1 2" key="2">
    <citation type="submission" date="2018-03" db="EMBL/GenBank/DDBJ databases">
        <title>The ancient ancestry and fast evolution of plastids.</title>
        <authorList>
            <person name="Moore K.R."/>
            <person name="Magnabosco C."/>
            <person name="Momper L."/>
            <person name="Gold D.A."/>
            <person name="Bosak T."/>
            <person name="Fournier G.P."/>
        </authorList>
    </citation>
    <scope>NUCLEOTIDE SEQUENCE [LARGE SCALE GENOMIC DNA]</scope>
    <source>
        <strain evidence="1 2">ULC18</strain>
    </source>
</reference>
<reference evidence="2" key="1">
    <citation type="submission" date="2018-02" db="EMBL/GenBank/DDBJ databases">
        <authorList>
            <person name="Moore K."/>
            <person name="Momper L."/>
        </authorList>
    </citation>
    <scope>NUCLEOTIDE SEQUENCE [LARGE SCALE GENOMIC DNA]</scope>
    <source>
        <strain evidence="2">ULC18</strain>
    </source>
</reference>
<dbReference type="PANTHER" id="PTHR20883:SF48">
    <property type="entry name" value="ECTOINE DIOXYGENASE"/>
    <property type="match status" value="1"/>
</dbReference>
<dbReference type="EMBL" id="PVWK01000004">
    <property type="protein sequence ID" value="PSB35699.1"/>
    <property type="molecule type" value="Genomic_DNA"/>
</dbReference>
<gene>
    <name evidence="1" type="ORF">C7B82_00310</name>
</gene>
<dbReference type="InterPro" id="IPR008775">
    <property type="entry name" value="Phytyl_CoA_dOase-like"/>
</dbReference>
<keyword evidence="1" id="KW-0223">Dioxygenase</keyword>